<dbReference type="SUPFAM" id="SSF52172">
    <property type="entry name" value="CheY-like"/>
    <property type="match status" value="1"/>
</dbReference>
<feature type="domain" description="Response regulatory" evidence="3">
    <location>
        <begin position="7"/>
        <end position="122"/>
    </location>
</feature>
<sequence>MMLHPNRVLIVDDEFIITETLRIYVEDMGLEVCGTAATADSALAMAHAHQPYIVLMDVRLQGERDGIQASEDISEQVGSKVIFITGSREPATLERIESHHPAAVLFKPVSEGQLGSVVQRVLKDAPPALA</sequence>
<dbReference type="AlphaFoldDB" id="A0A2W5V2J2"/>
<dbReference type="Pfam" id="PF00072">
    <property type="entry name" value="Response_reg"/>
    <property type="match status" value="1"/>
</dbReference>
<dbReference type="Proteomes" id="UP000249393">
    <property type="component" value="Unassembled WGS sequence"/>
</dbReference>
<dbReference type="PANTHER" id="PTHR44591">
    <property type="entry name" value="STRESS RESPONSE REGULATOR PROTEIN 1"/>
    <property type="match status" value="1"/>
</dbReference>
<proteinExistence type="predicted"/>
<dbReference type="PANTHER" id="PTHR44591:SF3">
    <property type="entry name" value="RESPONSE REGULATORY DOMAIN-CONTAINING PROTEIN"/>
    <property type="match status" value="1"/>
</dbReference>
<name>A0A2W5V2J2_9CAUL</name>
<evidence type="ECO:0000313" key="5">
    <source>
        <dbReference type="Proteomes" id="UP000249393"/>
    </source>
</evidence>
<dbReference type="SMART" id="SM00448">
    <property type="entry name" value="REC"/>
    <property type="match status" value="1"/>
</dbReference>
<gene>
    <name evidence="4" type="ORF">DI526_13150</name>
</gene>
<dbReference type="Gene3D" id="3.40.50.2300">
    <property type="match status" value="1"/>
</dbReference>
<protein>
    <submittedName>
        <fullName evidence="4">Response regulator</fullName>
    </submittedName>
</protein>
<dbReference type="EMBL" id="QFQZ01000040">
    <property type="protein sequence ID" value="PZR33512.1"/>
    <property type="molecule type" value="Genomic_DNA"/>
</dbReference>
<dbReference type="InterPro" id="IPR011006">
    <property type="entry name" value="CheY-like_superfamily"/>
</dbReference>
<evidence type="ECO:0000313" key="4">
    <source>
        <dbReference type="EMBL" id="PZR33512.1"/>
    </source>
</evidence>
<evidence type="ECO:0000256" key="1">
    <source>
        <dbReference type="ARBA" id="ARBA00022553"/>
    </source>
</evidence>
<dbReference type="InterPro" id="IPR050595">
    <property type="entry name" value="Bact_response_regulator"/>
</dbReference>
<dbReference type="PROSITE" id="PS50110">
    <property type="entry name" value="RESPONSE_REGULATORY"/>
    <property type="match status" value="1"/>
</dbReference>
<feature type="modified residue" description="4-aspartylphosphate" evidence="2">
    <location>
        <position position="57"/>
    </location>
</feature>
<evidence type="ECO:0000256" key="2">
    <source>
        <dbReference type="PROSITE-ProRule" id="PRU00169"/>
    </source>
</evidence>
<reference evidence="4 5" key="1">
    <citation type="submission" date="2017-08" db="EMBL/GenBank/DDBJ databases">
        <title>Infants hospitalized years apart are colonized by the same room-sourced microbial strains.</title>
        <authorList>
            <person name="Brooks B."/>
            <person name="Olm M.R."/>
            <person name="Firek B.A."/>
            <person name="Baker R."/>
            <person name="Thomas B.C."/>
            <person name="Morowitz M.J."/>
            <person name="Banfield J.F."/>
        </authorList>
    </citation>
    <scope>NUCLEOTIDE SEQUENCE [LARGE SCALE GENOMIC DNA]</scope>
    <source>
        <strain evidence="4">S2_003_000_R2_4</strain>
    </source>
</reference>
<comment type="caution">
    <text evidence="4">The sequence shown here is derived from an EMBL/GenBank/DDBJ whole genome shotgun (WGS) entry which is preliminary data.</text>
</comment>
<dbReference type="InterPro" id="IPR001789">
    <property type="entry name" value="Sig_transdc_resp-reg_receiver"/>
</dbReference>
<keyword evidence="1 2" id="KW-0597">Phosphoprotein</keyword>
<organism evidence="4 5">
    <name type="scientific">Caulobacter segnis</name>
    <dbReference type="NCBI Taxonomy" id="88688"/>
    <lineage>
        <taxon>Bacteria</taxon>
        <taxon>Pseudomonadati</taxon>
        <taxon>Pseudomonadota</taxon>
        <taxon>Alphaproteobacteria</taxon>
        <taxon>Caulobacterales</taxon>
        <taxon>Caulobacteraceae</taxon>
        <taxon>Caulobacter</taxon>
    </lineage>
</organism>
<accession>A0A2W5V2J2</accession>
<evidence type="ECO:0000259" key="3">
    <source>
        <dbReference type="PROSITE" id="PS50110"/>
    </source>
</evidence>
<dbReference type="GO" id="GO:0000160">
    <property type="term" value="P:phosphorelay signal transduction system"/>
    <property type="evidence" value="ECO:0007669"/>
    <property type="project" value="InterPro"/>
</dbReference>